<name>A0A8T0PTP6_PANVG</name>
<feature type="compositionally biased region" description="Low complexity" evidence="1">
    <location>
        <begin position="22"/>
        <end position="49"/>
    </location>
</feature>
<evidence type="ECO:0000313" key="2">
    <source>
        <dbReference type="EMBL" id="KAG2565050.1"/>
    </source>
</evidence>
<organism evidence="2 3">
    <name type="scientific">Panicum virgatum</name>
    <name type="common">Blackwell switchgrass</name>
    <dbReference type="NCBI Taxonomy" id="38727"/>
    <lineage>
        <taxon>Eukaryota</taxon>
        <taxon>Viridiplantae</taxon>
        <taxon>Streptophyta</taxon>
        <taxon>Embryophyta</taxon>
        <taxon>Tracheophyta</taxon>
        <taxon>Spermatophyta</taxon>
        <taxon>Magnoliopsida</taxon>
        <taxon>Liliopsida</taxon>
        <taxon>Poales</taxon>
        <taxon>Poaceae</taxon>
        <taxon>PACMAD clade</taxon>
        <taxon>Panicoideae</taxon>
        <taxon>Panicodae</taxon>
        <taxon>Paniceae</taxon>
        <taxon>Panicinae</taxon>
        <taxon>Panicum</taxon>
        <taxon>Panicum sect. Hiantes</taxon>
    </lineage>
</organism>
<evidence type="ECO:0000313" key="3">
    <source>
        <dbReference type="Proteomes" id="UP000823388"/>
    </source>
</evidence>
<evidence type="ECO:0000256" key="1">
    <source>
        <dbReference type="SAM" id="MobiDB-lite"/>
    </source>
</evidence>
<feature type="region of interest" description="Disordered" evidence="1">
    <location>
        <begin position="155"/>
        <end position="202"/>
    </location>
</feature>
<sequence>MLPRQRRLLLSRPCGAPPPHLPSAALSPPRVATTRSTTAAAAPSTTCSRRSPHHRRRRHTPLLTTSSRARWLPLLKASRPLIRVLAAHAPTAVAPPPLAAVRRPSSSSSGRWQVTSSRGLYLPSQQLSSPLSAAGDLGHGPPPTPWSATLYIHHAQPSLAPPPPPLPPPRAAAPPPTRHRSLHHTPFLTTSSRARWLPPLPAPQLRRSPQLLLARGGGGQWRCR</sequence>
<gene>
    <name evidence="2" type="ORF">PVAP13_7NG100489</name>
</gene>
<feature type="compositionally biased region" description="Basic residues" evidence="1">
    <location>
        <begin position="50"/>
        <end position="60"/>
    </location>
</feature>
<dbReference type="Proteomes" id="UP000823388">
    <property type="component" value="Chromosome 7N"/>
</dbReference>
<keyword evidence="3" id="KW-1185">Reference proteome</keyword>
<feature type="compositionally biased region" description="Pro residues" evidence="1">
    <location>
        <begin position="159"/>
        <end position="176"/>
    </location>
</feature>
<feature type="region of interest" description="Disordered" evidence="1">
    <location>
        <begin position="1"/>
        <end position="62"/>
    </location>
</feature>
<proteinExistence type="predicted"/>
<dbReference type="EMBL" id="CM029050">
    <property type="protein sequence ID" value="KAG2565050.1"/>
    <property type="molecule type" value="Genomic_DNA"/>
</dbReference>
<dbReference type="AlphaFoldDB" id="A0A8T0PTP6"/>
<comment type="caution">
    <text evidence="2">The sequence shown here is derived from an EMBL/GenBank/DDBJ whole genome shotgun (WGS) entry which is preliminary data.</text>
</comment>
<protein>
    <submittedName>
        <fullName evidence="2">Uncharacterized protein</fullName>
    </submittedName>
</protein>
<reference evidence="2" key="1">
    <citation type="submission" date="2020-05" db="EMBL/GenBank/DDBJ databases">
        <title>WGS assembly of Panicum virgatum.</title>
        <authorList>
            <person name="Lovell J.T."/>
            <person name="Jenkins J."/>
            <person name="Shu S."/>
            <person name="Juenger T.E."/>
            <person name="Schmutz J."/>
        </authorList>
    </citation>
    <scope>NUCLEOTIDE SEQUENCE</scope>
    <source>
        <strain evidence="2">AP13</strain>
    </source>
</reference>
<accession>A0A8T0PTP6</accession>